<accession>A0AAD4V262</accession>
<proteinExistence type="predicted"/>
<dbReference type="AlphaFoldDB" id="A0AAD4V262"/>
<feature type="region of interest" description="Disordered" evidence="1">
    <location>
        <begin position="26"/>
        <end position="52"/>
    </location>
</feature>
<sequence length="109" mass="12557">MIEKRMLVGSSQTQPQIRPLQQVCNTVQPGRDPARTDSKKGRQHRAHPGVNRIERRCGLRMGISHGNLWTVVMTVTKVREDDYCSLMAARKEEKEITRRLRESTQTTDN</sequence>
<evidence type="ECO:0000313" key="2">
    <source>
        <dbReference type="EMBL" id="KAI5317120.1"/>
    </source>
</evidence>
<dbReference type="Proteomes" id="UP001054821">
    <property type="component" value="Chromosome 7"/>
</dbReference>
<evidence type="ECO:0000256" key="1">
    <source>
        <dbReference type="SAM" id="MobiDB-lite"/>
    </source>
</evidence>
<reference evidence="2 3" key="1">
    <citation type="journal article" date="2022" name="G3 (Bethesda)">
        <title>Whole-genome sequence and methylome profiling of the almond [Prunus dulcis (Mill.) D.A. Webb] cultivar 'Nonpareil'.</title>
        <authorList>
            <person name="D'Amico-Willman K.M."/>
            <person name="Ouma W.Z."/>
            <person name="Meulia T."/>
            <person name="Sideli G.M."/>
            <person name="Gradziel T.M."/>
            <person name="Fresnedo-Ramirez J."/>
        </authorList>
    </citation>
    <scope>NUCLEOTIDE SEQUENCE [LARGE SCALE GENOMIC DNA]</scope>
    <source>
        <strain evidence="2">Clone GOH B32 T37-40</strain>
    </source>
</reference>
<comment type="caution">
    <text evidence="2">The sequence shown here is derived from an EMBL/GenBank/DDBJ whole genome shotgun (WGS) entry which is preliminary data.</text>
</comment>
<protein>
    <submittedName>
        <fullName evidence="2">Uncharacterized protein</fullName>
    </submittedName>
</protein>
<evidence type="ECO:0000313" key="3">
    <source>
        <dbReference type="Proteomes" id="UP001054821"/>
    </source>
</evidence>
<name>A0AAD4V262_PRUDU</name>
<organism evidence="2 3">
    <name type="scientific">Prunus dulcis</name>
    <name type="common">Almond</name>
    <name type="synonym">Amygdalus dulcis</name>
    <dbReference type="NCBI Taxonomy" id="3755"/>
    <lineage>
        <taxon>Eukaryota</taxon>
        <taxon>Viridiplantae</taxon>
        <taxon>Streptophyta</taxon>
        <taxon>Embryophyta</taxon>
        <taxon>Tracheophyta</taxon>
        <taxon>Spermatophyta</taxon>
        <taxon>Magnoliopsida</taxon>
        <taxon>eudicotyledons</taxon>
        <taxon>Gunneridae</taxon>
        <taxon>Pentapetalae</taxon>
        <taxon>rosids</taxon>
        <taxon>fabids</taxon>
        <taxon>Rosales</taxon>
        <taxon>Rosaceae</taxon>
        <taxon>Amygdaloideae</taxon>
        <taxon>Amygdaleae</taxon>
        <taxon>Prunus</taxon>
    </lineage>
</organism>
<keyword evidence="3" id="KW-1185">Reference proteome</keyword>
<dbReference type="EMBL" id="JAJFAZ020000007">
    <property type="protein sequence ID" value="KAI5317120.1"/>
    <property type="molecule type" value="Genomic_DNA"/>
</dbReference>
<gene>
    <name evidence="2" type="ORF">L3X38_036827</name>
</gene>